<accession>A0A291TBQ9</accession>
<dbReference type="InterPro" id="IPR027417">
    <property type="entry name" value="P-loop_NTPase"/>
</dbReference>
<feature type="region of interest" description="Disordered" evidence="1">
    <location>
        <begin position="326"/>
        <end position="425"/>
    </location>
</feature>
<dbReference type="PANTHER" id="PTHR42957">
    <property type="entry name" value="HELICASE MJ1565-RELATED"/>
    <property type="match status" value="1"/>
</dbReference>
<dbReference type="SUPFAM" id="SSF52540">
    <property type="entry name" value="P-loop containing nucleoside triphosphate hydrolases"/>
    <property type="match status" value="1"/>
</dbReference>
<name>A0A291TBQ9_9FIRM</name>
<dbReference type="AlphaFoldDB" id="A0A291TBQ9"/>
<proteinExistence type="predicted"/>
<evidence type="ECO:0000313" key="2">
    <source>
        <dbReference type="EMBL" id="ATL90586.1"/>
    </source>
</evidence>
<dbReference type="Gene3D" id="3.40.50.300">
    <property type="entry name" value="P-loop containing nucleotide triphosphate hydrolases"/>
    <property type="match status" value="2"/>
</dbReference>
<evidence type="ECO:0000313" key="3">
    <source>
        <dbReference type="Proteomes" id="UP000223709"/>
    </source>
</evidence>
<dbReference type="EMBL" id="CP023819">
    <property type="protein sequence ID" value="ATL90586.1"/>
    <property type="molecule type" value="Genomic_DNA"/>
</dbReference>
<dbReference type="Proteomes" id="UP000223709">
    <property type="component" value="Chromosome"/>
</dbReference>
<evidence type="ECO:0000256" key="1">
    <source>
        <dbReference type="SAM" id="MobiDB-lite"/>
    </source>
</evidence>
<protein>
    <submittedName>
        <fullName evidence="2">Uncharacterized protein</fullName>
    </submittedName>
</protein>
<dbReference type="PANTHER" id="PTHR42957:SF1">
    <property type="entry name" value="HELICASE MJ1565-RELATED"/>
    <property type="match status" value="1"/>
</dbReference>
<dbReference type="InterPro" id="IPR008571">
    <property type="entry name" value="HerA-like"/>
</dbReference>
<reference evidence="2 3" key="1">
    <citation type="submission" date="2017-10" db="EMBL/GenBank/DDBJ databases">
        <title>Complete Genome Sequence of Faecalibacterium prausnitzii isolated from the gut of healthy adult Indian.</title>
        <authorList>
            <person name="Bag S."/>
            <person name="Ghosh T.S."/>
            <person name="Das B."/>
        </authorList>
    </citation>
    <scope>NUCLEOTIDE SEQUENCE [LARGE SCALE GENOMIC DNA]</scope>
    <source>
        <strain evidence="2 3">Indica</strain>
    </source>
</reference>
<feature type="compositionally biased region" description="Acidic residues" evidence="1">
    <location>
        <begin position="369"/>
        <end position="382"/>
    </location>
</feature>
<dbReference type="RefSeq" id="WP_098924351.1">
    <property type="nucleotide sequence ID" value="NZ_CP023819.1"/>
</dbReference>
<organism evidence="2 3">
    <name type="scientific">Faecalibacterium prausnitzii</name>
    <dbReference type="NCBI Taxonomy" id="853"/>
    <lineage>
        <taxon>Bacteria</taxon>
        <taxon>Bacillati</taxon>
        <taxon>Bacillota</taxon>
        <taxon>Clostridia</taxon>
        <taxon>Eubacteriales</taxon>
        <taxon>Oscillospiraceae</taxon>
        <taxon>Faecalibacterium</taxon>
    </lineage>
</organism>
<gene>
    <name evidence="2" type="ORF">CRH10_09885</name>
</gene>
<feature type="compositionally biased region" description="Low complexity" evidence="1">
    <location>
        <begin position="401"/>
        <end position="415"/>
    </location>
</feature>
<sequence>MRLKIGSTYQKAVTIIEKLKEGNASIFICGKSGTGKTTLSSDIIIRNLLESGVRIVVIDHRHAVSLPADLEPYVHRQDVSQKPLKLHLFGTSANPADASASFVDTVASVIRLSDGQKPLLLSLLEKVLRDSPAPNEALERLHLEIQNSRSPAAPGLEKALTPLWGQKFFENGDFEIFSGITLLELGSFPPSTQHIVEEVVFAALLREATHEDFPPTFLYLDELSNFPLHQTSALGKILNEGRKYGLYCLLVAQSIRNFKAEQRILLQQCKYAMYFQPADDEVRMCARFISSSGGIKLTSMLKSLQVGEFLVSGPVYVGDSDTPTTKPLVVHSKPPENVVPASDSPTIPMPSDTEPILPPAQIDFLPPLDELDGCDDCNDEDSTQNNEFEPVTEDVYPPLPSSSYKLSSASISPSKEVSEPPKQDLLTPEQIIASIASSNRPRSCYDYYSPAWPQTQPIDSSCVEFDFSHADFSPLVRKDDKRFVFTPNIKT</sequence>